<dbReference type="GO" id="GO:0051262">
    <property type="term" value="P:protein tetramerization"/>
    <property type="evidence" value="ECO:0007669"/>
    <property type="project" value="InterPro"/>
</dbReference>
<reference evidence="2 3" key="2">
    <citation type="submission" date="2010-03" db="EMBL/GenBank/DDBJ databases">
        <authorList>
            <person name="Pajon A."/>
        </authorList>
    </citation>
    <scope>NUCLEOTIDE SEQUENCE [LARGE SCALE GENOMIC DNA]</scope>
    <source>
        <strain evidence="2 3">A2-162</strain>
    </source>
</reference>
<dbReference type="InterPro" id="IPR035958">
    <property type="entry name" value="SecB-like_sf"/>
</dbReference>
<organism evidence="2 3">
    <name type="scientific">Blautia obeum A2-162</name>
    <dbReference type="NCBI Taxonomy" id="657314"/>
    <lineage>
        <taxon>Bacteria</taxon>
        <taxon>Bacillati</taxon>
        <taxon>Bacillota</taxon>
        <taxon>Clostridia</taxon>
        <taxon>Lachnospirales</taxon>
        <taxon>Lachnospiraceae</taxon>
        <taxon>Blautia</taxon>
    </lineage>
</organism>
<protein>
    <submittedName>
        <fullName evidence="2">Preprotein translocase subunit SecB</fullName>
    </submittedName>
</protein>
<keyword evidence="3" id="KW-1185">Reference proteome</keyword>
<dbReference type="SUPFAM" id="SSF54611">
    <property type="entry name" value="SecB-like"/>
    <property type="match status" value="1"/>
</dbReference>
<dbReference type="KEGG" id="rob:CK5_28050"/>
<dbReference type="GO" id="GO:0015031">
    <property type="term" value="P:protein transport"/>
    <property type="evidence" value="ECO:0007669"/>
    <property type="project" value="InterPro"/>
</dbReference>
<dbReference type="HOGENOM" id="CLU_136678_4_0_9"/>
<gene>
    <name evidence="2" type="ORF">CK5_28050</name>
</gene>
<proteinExistence type="inferred from homology"/>
<reference evidence="2 3" key="1">
    <citation type="submission" date="2010-03" db="EMBL/GenBank/DDBJ databases">
        <title>The genome sequence of Ruminococcus obeum A2-162.</title>
        <authorList>
            <consortium name="metaHIT consortium -- http://www.metahit.eu/"/>
            <person name="Pajon A."/>
            <person name="Turner K."/>
            <person name="Parkhill J."/>
            <person name="Duncan S."/>
            <person name="Flint H."/>
        </authorList>
    </citation>
    <scope>NUCLEOTIDE SEQUENCE [LARGE SCALE GENOMIC DNA]</scope>
    <source>
        <strain evidence="2 3">A2-162</strain>
    </source>
</reference>
<evidence type="ECO:0000313" key="3">
    <source>
        <dbReference type="Proteomes" id="UP000008955"/>
    </source>
</evidence>
<dbReference type="EMBL" id="FP929054">
    <property type="protein sequence ID" value="CBL24068.1"/>
    <property type="molecule type" value="Genomic_DNA"/>
</dbReference>
<dbReference type="GO" id="GO:0051082">
    <property type="term" value="F:unfolded protein binding"/>
    <property type="evidence" value="ECO:0007669"/>
    <property type="project" value="InterPro"/>
</dbReference>
<dbReference type="AlphaFoldDB" id="D4LTG0"/>
<comment type="similarity">
    <text evidence="1">Belongs to the SecB family.</text>
</comment>
<dbReference type="InterPro" id="IPR003708">
    <property type="entry name" value="SecB"/>
</dbReference>
<dbReference type="PATRIC" id="fig|657314.3.peg.2675"/>
<dbReference type="Gene3D" id="3.10.420.10">
    <property type="entry name" value="SecB-like"/>
    <property type="match status" value="1"/>
</dbReference>
<sequence>MEKKMENKKEIKSALRLRRLVFEKISFERLGLDESEHELKLKIESRIAQKEGMDLYKVSLALKGNKLEEYLFEIILTGYFEIYGEQLEEVNKQRLIDKNAIAILMPYMRSQVSLLTAQPGMECVVLPAFNINNMLDNAEHN</sequence>
<name>D4LTG0_9FIRM</name>
<dbReference type="Pfam" id="PF02556">
    <property type="entry name" value="SecB"/>
    <property type="match status" value="1"/>
</dbReference>
<accession>D4LTG0</accession>
<dbReference type="Proteomes" id="UP000008955">
    <property type="component" value="Chromosome"/>
</dbReference>
<evidence type="ECO:0000313" key="2">
    <source>
        <dbReference type="EMBL" id="CBL24068.1"/>
    </source>
</evidence>
<evidence type="ECO:0000256" key="1">
    <source>
        <dbReference type="ARBA" id="ARBA00009990"/>
    </source>
</evidence>